<dbReference type="AlphaFoldDB" id="A0A553Q0G8"/>
<evidence type="ECO:0000313" key="1">
    <source>
        <dbReference type="EMBL" id="TRY83424.1"/>
    </source>
</evidence>
<name>A0A553Q0G8_9TELE</name>
<organism evidence="1 2">
    <name type="scientific">Danionella cerebrum</name>
    <dbReference type="NCBI Taxonomy" id="2873325"/>
    <lineage>
        <taxon>Eukaryota</taxon>
        <taxon>Metazoa</taxon>
        <taxon>Chordata</taxon>
        <taxon>Craniata</taxon>
        <taxon>Vertebrata</taxon>
        <taxon>Euteleostomi</taxon>
        <taxon>Actinopterygii</taxon>
        <taxon>Neopterygii</taxon>
        <taxon>Teleostei</taxon>
        <taxon>Ostariophysi</taxon>
        <taxon>Cypriniformes</taxon>
        <taxon>Danionidae</taxon>
        <taxon>Danioninae</taxon>
        <taxon>Danionella</taxon>
    </lineage>
</organism>
<gene>
    <name evidence="1" type="ORF">DNTS_000482</name>
</gene>
<accession>A0A553Q0G8</accession>
<dbReference type="EMBL" id="SRMA01026476">
    <property type="protein sequence ID" value="TRY83424.1"/>
    <property type="molecule type" value="Genomic_DNA"/>
</dbReference>
<evidence type="ECO:0000313" key="2">
    <source>
        <dbReference type="Proteomes" id="UP000316079"/>
    </source>
</evidence>
<keyword evidence="2" id="KW-1185">Reference proteome</keyword>
<dbReference type="Proteomes" id="UP000316079">
    <property type="component" value="Unassembled WGS sequence"/>
</dbReference>
<comment type="caution">
    <text evidence="1">The sequence shown here is derived from an EMBL/GenBank/DDBJ whole genome shotgun (WGS) entry which is preliminary data.</text>
</comment>
<sequence length="209" mass="23210">MGVVKMIPVIVIPREVQLSVEWNEHCLMPRVSGPVSQRPYSPRWCSHFQSREVHFCHLRPGVVQMLSQRLGHMASNGLTWTTLWTTSALAYLLGQASGVTTGVSHSTVPDCPEGLEGSCVPLHWPLEGHPRASSNTTTVLPNLGGGFEFVEVLLLYLRVKQIRPGEKQTPRDLQNNSDSLSLLLSLTLKLTRCSGNLRPPRLLHLQHLS</sequence>
<proteinExistence type="predicted"/>
<reference evidence="1 2" key="1">
    <citation type="journal article" date="2019" name="Sci. Data">
        <title>Hybrid genome assembly and annotation of Danionella translucida.</title>
        <authorList>
            <person name="Kadobianskyi M."/>
            <person name="Schulze L."/>
            <person name="Schuelke M."/>
            <person name="Judkewitz B."/>
        </authorList>
    </citation>
    <scope>NUCLEOTIDE SEQUENCE [LARGE SCALE GENOMIC DNA]</scope>
    <source>
        <strain evidence="1 2">Bolton</strain>
    </source>
</reference>
<protein>
    <submittedName>
        <fullName evidence="1">Uncharacterized protein</fullName>
    </submittedName>
</protein>